<keyword evidence="2" id="KW-0378">Hydrolase</keyword>
<evidence type="ECO:0000313" key="3">
    <source>
        <dbReference type="Proteomes" id="UP000268329"/>
    </source>
</evidence>
<sequence length="231" mass="25413">MRLHTRRWGAGARTAVLVHGIMADHRTWDPLVPVLTGHGYRVVAVDLRGHGRSPRGSYSPEDFADDLVDTLDAGPELMLGHSLGALALALAVGRLRPGRAVYSEPAWRLGGPDGTLDPAAFAAFKRVPRLLMNTFRPEWDEDRVAAELAALTAWDESSAHALSAYRRVDHTPDRPLVPSLVQAADPSSLISPPHRRELRDRGFAVRTLPDVGHSPHRDHFDAFVESLEGWL</sequence>
<keyword evidence="3" id="KW-1185">Reference proteome</keyword>
<dbReference type="Gene3D" id="3.40.50.1820">
    <property type="entry name" value="alpha/beta hydrolase"/>
    <property type="match status" value="1"/>
</dbReference>
<gene>
    <name evidence="2" type="ORF">D9753_17070</name>
</gene>
<dbReference type="GO" id="GO:0016787">
    <property type="term" value="F:hydrolase activity"/>
    <property type="evidence" value="ECO:0007669"/>
    <property type="project" value="UniProtKB-KW"/>
</dbReference>
<name>A0A3G2JDS3_9ACTN</name>
<evidence type="ECO:0000259" key="1">
    <source>
        <dbReference type="Pfam" id="PF12697"/>
    </source>
</evidence>
<dbReference type="SUPFAM" id="SSF53474">
    <property type="entry name" value="alpha/beta-Hydrolases"/>
    <property type="match status" value="1"/>
</dbReference>
<dbReference type="PANTHER" id="PTHR46438">
    <property type="entry name" value="ALPHA/BETA-HYDROLASES SUPERFAMILY PROTEIN"/>
    <property type="match status" value="1"/>
</dbReference>
<dbReference type="RefSeq" id="WP_121787788.1">
    <property type="nucleotide sequence ID" value="NZ_CP033073.1"/>
</dbReference>
<proteinExistence type="predicted"/>
<protein>
    <submittedName>
        <fullName evidence="2">Alpha/beta hydrolase</fullName>
    </submittedName>
</protein>
<evidence type="ECO:0000313" key="2">
    <source>
        <dbReference type="EMBL" id="AYN40334.1"/>
    </source>
</evidence>
<dbReference type="Proteomes" id="UP000268329">
    <property type="component" value="Chromosome"/>
</dbReference>
<reference evidence="2 3" key="1">
    <citation type="submission" date="2018-10" db="EMBL/GenBank/DDBJ databases">
        <title>The genome of Streptomyces dangxiongensis Z022.</title>
        <authorList>
            <person name="Zhang B."/>
        </authorList>
    </citation>
    <scope>NUCLEOTIDE SEQUENCE [LARGE SCALE GENOMIC DNA]</scope>
    <source>
        <strain evidence="2 3">Z022</strain>
    </source>
</reference>
<accession>A0A3G2JDS3</accession>
<organism evidence="2 3">
    <name type="scientific">Streptomyces dangxiongensis</name>
    <dbReference type="NCBI Taxonomy" id="1442032"/>
    <lineage>
        <taxon>Bacteria</taxon>
        <taxon>Bacillati</taxon>
        <taxon>Actinomycetota</taxon>
        <taxon>Actinomycetes</taxon>
        <taxon>Kitasatosporales</taxon>
        <taxon>Streptomycetaceae</taxon>
        <taxon>Streptomyces</taxon>
    </lineage>
</organism>
<dbReference type="InterPro" id="IPR029058">
    <property type="entry name" value="AB_hydrolase_fold"/>
</dbReference>
<dbReference type="Pfam" id="PF12697">
    <property type="entry name" value="Abhydrolase_6"/>
    <property type="match status" value="1"/>
</dbReference>
<feature type="domain" description="AB hydrolase-1" evidence="1">
    <location>
        <begin position="16"/>
        <end position="225"/>
    </location>
</feature>
<dbReference type="InterPro" id="IPR000073">
    <property type="entry name" value="AB_hydrolase_1"/>
</dbReference>
<dbReference type="OrthoDB" id="8444301at2"/>
<dbReference type="KEGG" id="sdd:D9753_17070"/>
<dbReference type="EMBL" id="CP033073">
    <property type="protein sequence ID" value="AYN40334.1"/>
    <property type="molecule type" value="Genomic_DNA"/>
</dbReference>
<dbReference type="AlphaFoldDB" id="A0A3G2JDS3"/>